<evidence type="ECO:0000313" key="2">
    <source>
        <dbReference type="Proteomes" id="UP000828941"/>
    </source>
</evidence>
<organism evidence="1 2">
    <name type="scientific">Bauhinia variegata</name>
    <name type="common">Purple orchid tree</name>
    <name type="synonym">Phanera variegata</name>
    <dbReference type="NCBI Taxonomy" id="167791"/>
    <lineage>
        <taxon>Eukaryota</taxon>
        <taxon>Viridiplantae</taxon>
        <taxon>Streptophyta</taxon>
        <taxon>Embryophyta</taxon>
        <taxon>Tracheophyta</taxon>
        <taxon>Spermatophyta</taxon>
        <taxon>Magnoliopsida</taxon>
        <taxon>eudicotyledons</taxon>
        <taxon>Gunneridae</taxon>
        <taxon>Pentapetalae</taxon>
        <taxon>rosids</taxon>
        <taxon>fabids</taxon>
        <taxon>Fabales</taxon>
        <taxon>Fabaceae</taxon>
        <taxon>Cercidoideae</taxon>
        <taxon>Cercideae</taxon>
        <taxon>Bauhiniinae</taxon>
        <taxon>Bauhinia</taxon>
    </lineage>
</organism>
<dbReference type="Proteomes" id="UP000828941">
    <property type="component" value="Chromosome 7"/>
</dbReference>
<sequence>MMVSSLRSLYIPTFLLLMTWLSHQIVSQQPLYYHHFCLNITQDQDAPDDNYQANLVTLLSSLSSSAGNGDGFNKTAIDSNAYGLYLCQGDIDASHCKSCISTATEEILWRCPKDRYSSAIIWYDICMLRYSNENFFGIVTTYPSAYHAQGITEPGQDGKVEDLMINMTQEAIVSYSMFKKGEGSLSNILVQCSRDINSDGCGYCLNWMTRHIWRFAGRQRWWLVAPSCSMRYEFPESVGAVAPRRNVADRRNEGSSKIAILCIVCGIGVIALRSCFMLWCHYRKVKGRPKTEDSRVLFHDGVQNKESMDLAMIPLRTLQDITVNFSDQYKIGKGGFGTVYKGILPDGRNVAVKRMSNNSKQGLEELKNEIILIAKLQHKNLVRLLSCCLEGNEKLLVYEYMPNASLDFHLFDKEKQTQIDWSIRKNIIIGIAKGILYLHQDSRLRVIHRDLKASNILLDHDMTPKISDFGLARAFGEDQIQANTRRIAGTHGYIAPEYAMEGLFSEKSDVFSFGVLVLEIVSGKRNTGFYLSEHGTSLVAYAWRLWCEGNAVVLMDPILEKSSTASEIIKCIHIGLLCVQQNAADRPTISAVALMLGNDAKVLPDPKQPAFAVGRTITEQEPKLETSKNCSINQVTLSDFSPRS</sequence>
<protein>
    <submittedName>
        <fullName evidence="1">Uncharacterized protein</fullName>
    </submittedName>
</protein>
<dbReference type="EMBL" id="CM039432">
    <property type="protein sequence ID" value="KAI4332889.1"/>
    <property type="molecule type" value="Genomic_DNA"/>
</dbReference>
<reference evidence="1 2" key="1">
    <citation type="journal article" date="2022" name="DNA Res.">
        <title>Chromosomal-level genome assembly of the orchid tree Bauhinia variegata (Leguminosae; Cercidoideae) supports the allotetraploid origin hypothesis of Bauhinia.</title>
        <authorList>
            <person name="Zhong Y."/>
            <person name="Chen Y."/>
            <person name="Zheng D."/>
            <person name="Pang J."/>
            <person name="Liu Y."/>
            <person name="Luo S."/>
            <person name="Meng S."/>
            <person name="Qian L."/>
            <person name="Wei D."/>
            <person name="Dai S."/>
            <person name="Zhou R."/>
        </authorList>
    </citation>
    <scope>NUCLEOTIDE SEQUENCE [LARGE SCALE GENOMIC DNA]</scope>
    <source>
        <strain evidence="1">BV-YZ2020</strain>
    </source>
</reference>
<comment type="caution">
    <text evidence="1">The sequence shown here is derived from an EMBL/GenBank/DDBJ whole genome shotgun (WGS) entry which is preliminary data.</text>
</comment>
<keyword evidence="2" id="KW-1185">Reference proteome</keyword>
<accession>A0ACB9NAS8</accession>
<proteinExistence type="predicted"/>
<name>A0ACB9NAS8_BAUVA</name>
<evidence type="ECO:0000313" key="1">
    <source>
        <dbReference type="EMBL" id="KAI4332889.1"/>
    </source>
</evidence>
<gene>
    <name evidence="1" type="ORF">L6164_017763</name>
</gene>